<feature type="domain" description="Major facilitator superfamily (MFS) profile" evidence="7">
    <location>
        <begin position="14"/>
        <end position="488"/>
    </location>
</feature>
<evidence type="ECO:0000313" key="9">
    <source>
        <dbReference type="Proteomes" id="UP000321922"/>
    </source>
</evidence>
<feature type="transmembrane region" description="Helical" evidence="6">
    <location>
        <begin position="297"/>
        <end position="318"/>
    </location>
</feature>
<comment type="subcellular location">
    <subcellularLocation>
        <location evidence="1">Membrane</location>
        <topology evidence="1">Multi-pass membrane protein</topology>
    </subcellularLocation>
</comment>
<keyword evidence="5 6" id="KW-0472">Membrane</keyword>
<dbReference type="EMBL" id="BJXJ01000005">
    <property type="protein sequence ID" value="GEM74599.1"/>
    <property type="molecule type" value="Genomic_DNA"/>
</dbReference>
<feature type="transmembrane region" description="Helical" evidence="6">
    <location>
        <begin position="139"/>
        <end position="161"/>
    </location>
</feature>
<evidence type="ECO:0000256" key="5">
    <source>
        <dbReference type="ARBA" id="ARBA00023136"/>
    </source>
</evidence>
<dbReference type="OrthoDB" id="9812221at2"/>
<gene>
    <name evidence="8" type="ORF">VSA01S_07110</name>
</gene>
<dbReference type="GO" id="GO:0022857">
    <property type="term" value="F:transmembrane transporter activity"/>
    <property type="evidence" value="ECO:0007669"/>
    <property type="project" value="InterPro"/>
</dbReference>
<feature type="transmembrane region" description="Helical" evidence="6">
    <location>
        <begin position="226"/>
        <end position="244"/>
    </location>
</feature>
<feature type="transmembrane region" description="Helical" evidence="6">
    <location>
        <begin position="330"/>
        <end position="350"/>
    </location>
</feature>
<dbReference type="Pfam" id="PF07690">
    <property type="entry name" value="MFS_1"/>
    <property type="match status" value="1"/>
</dbReference>
<keyword evidence="4 6" id="KW-1133">Transmembrane helix</keyword>
<feature type="transmembrane region" description="Helical" evidence="6">
    <location>
        <begin position="12"/>
        <end position="36"/>
    </location>
</feature>
<feature type="transmembrane region" description="Helical" evidence="6">
    <location>
        <begin position="167"/>
        <end position="187"/>
    </location>
</feature>
<feature type="transmembrane region" description="Helical" evidence="6">
    <location>
        <begin position="393"/>
        <end position="416"/>
    </location>
</feature>
<feature type="transmembrane region" description="Helical" evidence="6">
    <location>
        <begin position="48"/>
        <end position="68"/>
    </location>
</feature>
<evidence type="ECO:0000256" key="6">
    <source>
        <dbReference type="SAM" id="Phobius"/>
    </source>
</evidence>
<protein>
    <submittedName>
        <fullName evidence="8">MFS transporter</fullName>
    </submittedName>
</protein>
<evidence type="ECO:0000313" key="8">
    <source>
        <dbReference type="EMBL" id="GEM74599.1"/>
    </source>
</evidence>
<dbReference type="PROSITE" id="PS50850">
    <property type="entry name" value="MFS"/>
    <property type="match status" value="1"/>
</dbReference>
<feature type="transmembrane region" description="Helical" evidence="6">
    <location>
        <begin position="460"/>
        <end position="481"/>
    </location>
</feature>
<dbReference type="PANTHER" id="PTHR42718:SF9">
    <property type="entry name" value="MAJOR FACILITATOR SUPERFAMILY MULTIDRUG TRANSPORTER MFSC"/>
    <property type="match status" value="1"/>
</dbReference>
<dbReference type="Gene3D" id="1.20.1720.10">
    <property type="entry name" value="Multidrug resistance protein D"/>
    <property type="match status" value="1"/>
</dbReference>
<reference evidence="8 9" key="1">
    <citation type="submission" date="2019-07" db="EMBL/GenBank/DDBJ databases">
        <title>Whole genome shotgun sequence of Vibrio sagamiensis NBRC 104589.</title>
        <authorList>
            <person name="Hosoyama A."/>
            <person name="Uohara A."/>
            <person name="Ohji S."/>
            <person name="Ichikawa N."/>
        </authorList>
    </citation>
    <scope>NUCLEOTIDE SEQUENCE [LARGE SCALE GENOMIC DNA]</scope>
    <source>
        <strain evidence="8 9">NBRC 104589</strain>
    </source>
</reference>
<dbReference type="Proteomes" id="UP000321922">
    <property type="component" value="Unassembled WGS sequence"/>
</dbReference>
<dbReference type="PRINTS" id="PR01036">
    <property type="entry name" value="TCRTETB"/>
</dbReference>
<keyword evidence="9" id="KW-1185">Reference proteome</keyword>
<feature type="transmembrane region" description="Helical" evidence="6">
    <location>
        <begin position="199"/>
        <end position="220"/>
    </location>
</feature>
<dbReference type="GO" id="GO:0016020">
    <property type="term" value="C:membrane"/>
    <property type="evidence" value="ECO:0007669"/>
    <property type="project" value="UniProtKB-SubCell"/>
</dbReference>
<dbReference type="PANTHER" id="PTHR42718">
    <property type="entry name" value="MAJOR FACILITATOR SUPERFAMILY MULTIDRUG TRANSPORTER MFSC"/>
    <property type="match status" value="1"/>
</dbReference>
<feature type="transmembrane region" description="Helical" evidence="6">
    <location>
        <begin position="265"/>
        <end position="285"/>
    </location>
</feature>
<feature type="transmembrane region" description="Helical" evidence="6">
    <location>
        <begin position="80"/>
        <end position="99"/>
    </location>
</feature>
<feature type="transmembrane region" description="Helical" evidence="6">
    <location>
        <begin position="105"/>
        <end position="127"/>
    </location>
</feature>
<evidence type="ECO:0000256" key="3">
    <source>
        <dbReference type="ARBA" id="ARBA00022692"/>
    </source>
</evidence>
<proteinExistence type="predicted"/>
<accession>A0A511QBB9</accession>
<name>A0A511QBB9_9VIBR</name>
<dbReference type="InterPro" id="IPR020846">
    <property type="entry name" value="MFS_dom"/>
</dbReference>
<evidence type="ECO:0000256" key="2">
    <source>
        <dbReference type="ARBA" id="ARBA00022448"/>
    </source>
</evidence>
<keyword evidence="2" id="KW-0813">Transport</keyword>
<dbReference type="SUPFAM" id="SSF103473">
    <property type="entry name" value="MFS general substrate transporter"/>
    <property type="match status" value="1"/>
</dbReference>
<dbReference type="InterPro" id="IPR036259">
    <property type="entry name" value="MFS_trans_sf"/>
</dbReference>
<evidence type="ECO:0000256" key="1">
    <source>
        <dbReference type="ARBA" id="ARBA00004141"/>
    </source>
</evidence>
<sequence>MKCPLNPPYKFYLMVSAIALMNLLISMDMTMMNLALNDIAKGFDIPVLKSQMVITVYYLTSAITFIVFGKLADYFGYKRVFLFGIIFFTIASFIAGNAQSLNMLILARILQGIGFGATLGLSSLLVVTQSPSHKKGIACSLLISVSSIGQILGPTVGGYIIHYWGWSWTFLINVPVGIISFLGSYYFTQNDKKENLGTLNIKEIILFLLGTGGLLSAITLYQEISWDQSLLLISVGVLSIGYYINQYKSLKLPLIENNILKNKEFIRIVAIRFSYMVFVGAWLYFMPIYLQNNLNYSVQATGSILLTMSLIVASSSLFIGKMIDRFGYQYMLLISVVAIQITGMIMFGIFNGFYSLIFLIAACVSIGFAISFQGSASVIGINQVIKGNHKGAAMGVFYTSALAGSCLGISVGSYLVRELSSKKFKLLSNGMHYSKQLESMNLQYGKPTALQITLNESLNYGLSIMFILFSLLVLFTMPLTIKLIRNQDFPV</sequence>
<comment type="caution">
    <text evidence="8">The sequence shown here is derived from an EMBL/GenBank/DDBJ whole genome shotgun (WGS) entry which is preliminary data.</text>
</comment>
<evidence type="ECO:0000259" key="7">
    <source>
        <dbReference type="PROSITE" id="PS50850"/>
    </source>
</evidence>
<dbReference type="AlphaFoldDB" id="A0A511QBB9"/>
<dbReference type="RefSeq" id="WP_039980664.1">
    <property type="nucleotide sequence ID" value="NZ_BAOJ01000038.1"/>
</dbReference>
<evidence type="ECO:0000256" key="4">
    <source>
        <dbReference type="ARBA" id="ARBA00022989"/>
    </source>
</evidence>
<feature type="transmembrane region" description="Helical" evidence="6">
    <location>
        <begin position="356"/>
        <end position="381"/>
    </location>
</feature>
<organism evidence="8 9">
    <name type="scientific">Vibrio sagamiensis NBRC 104589</name>
    <dbReference type="NCBI Taxonomy" id="1219064"/>
    <lineage>
        <taxon>Bacteria</taxon>
        <taxon>Pseudomonadati</taxon>
        <taxon>Pseudomonadota</taxon>
        <taxon>Gammaproteobacteria</taxon>
        <taxon>Vibrionales</taxon>
        <taxon>Vibrionaceae</taxon>
        <taxon>Vibrio</taxon>
    </lineage>
</organism>
<dbReference type="InterPro" id="IPR011701">
    <property type="entry name" value="MFS"/>
</dbReference>
<dbReference type="Gene3D" id="1.20.1250.20">
    <property type="entry name" value="MFS general substrate transporter like domains"/>
    <property type="match status" value="1"/>
</dbReference>
<keyword evidence="3 6" id="KW-0812">Transmembrane</keyword>